<dbReference type="Proteomes" id="UP001208690">
    <property type="component" value="Unassembled WGS sequence"/>
</dbReference>
<dbReference type="EMBL" id="JALIEB010000007">
    <property type="protein sequence ID" value="MCV3272182.1"/>
    <property type="molecule type" value="Genomic_DNA"/>
</dbReference>
<protein>
    <recommendedName>
        <fullName evidence="4">LemA family protein</fullName>
    </recommendedName>
</protein>
<name>A0ABT3BF30_9RHOB</name>
<accession>A0ABT3BF30</accession>
<sequence length="256" mass="28789">MDEVYLQGVSSKLGELVSQTSRLADAAQFTGPIESYWLAYFTVAIAGLGALFAGIQLGALRAQAERESARQQRVAALSVLSEFNKGMRPEFDSLGDILSGLCEKDFCQLWKEKKLTVSHEKIPVVTLALSHRLEAEQNTFFDEASGKLGEKQAVALKSIISDFVNHLENALAPVFTRVADERTVLAQLSPYLTGEIRKDFEPLWRYFGMAYLPFTIEMLDRAVPSGLSLDARRELFLSNVEKRRELNRKQLEARRR</sequence>
<feature type="transmembrane region" description="Helical" evidence="1">
    <location>
        <begin position="37"/>
        <end position="60"/>
    </location>
</feature>
<comment type="caution">
    <text evidence="2">The sequence shown here is derived from an EMBL/GenBank/DDBJ whole genome shotgun (WGS) entry which is preliminary data.</text>
</comment>
<keyword evidence="1" id="KW-0812">Transmembrane</keyword>
<dbReference type="RefSeq" id="WP_263844509.1">
    <property type="nucleotide sequence ID" value="NZ_JALIEB010000007.1"/>
</dbReference>
<evidence type="ECO:0000256" key="1">
    <source>
        <dbReference type="SAM" id="Phobius"/>
    </source>
</evidence>
<keyword evidence="1" id="KW-0472">Membrane</keyword>
<proteinExistence type="predicted"/>
<evidence type="ECO:0008006" key="4">
    <source>
        <dbReference type="Google" id="ProtNLM"/>
    </source>
</evidence>
<reference evidence="2 3" key="1">
    <citation type="submission" date="2022-04" db="EMBL/GenBank/DDBJ databases">
        <title>Roseobacter sp. WL0113 is a bacterium isolated from neritic sediment.</title>
        <authorList>
            <person name="Wang L."/>
            <person name="He W."/>
            <person name="Zhang D.-F."/>
        </authorList>
    </citation>
    <scope>NUCLEOTIDE SEQUENCE [LARGE SCALE GENOMIC DNA]</scope>
    <source>
        <strain evidence="2 3">WL0113</strain>
    </source>
</reference>
<organism evidence="2 3">
    <name type="scientific">Roseobacter sinensis</name>
    <dbReference type="NCBI Taxonomy" id="2931391"/>
    <lineage>
        <taxon>Bacteria</taxon>
        <taxon>Pseudomonadati</taxon>
        <taxon>Pseudomonadota</taxon>
        <taxon>Alphaproteobacteria</taxon>
        <taxon>Rhodobacterales</taxon>
        <taxon>Roseobacteraceae</taxon>
        <taxon>Roseobacter</taxon>
    </lineage>
</organism>
<gene>
    <name evidence="2" type="ORF">MUB52_12160</name>
</gene>
<keyword evidence="1" id="KW-1133">Transmembrane helix</keyword>
<keyword evidence="3" id="KW-1185">Reference proteome</keyword>
<evidence type="ECO:0000313" key="2">
    <source>
        <dbReference type="EMBL" id="MCV3272182.1"/>
    </source>
</evidence>
<evidence type="ECO:0000313" key="3">
    <source>
        <dbReference type="Proteomes" id="UP001208690"/>
    </source>
</evidence>